<evidence type="ECO:0000313" key="1">
    <source>
        <dbReference type="EMBL" id="JAH79532.1"/>
    </source>
</evidence>
<organism evidence="1">
    <name type="scientific">Anguilla anguilla</name>
    <name type="common">European freshwater eel</name>
    <name type="synonym">Muraena anguilla</name>
    <dbReference type="NCBI Taxonomy" id="7936"/>
    <lineage>
        <taxon>Eukaryota</taxon>
        <taxon>Metazoa</taxon>
        <taxon>Chordata</taxon>
        <taxon>Craniata</taxon>
        <taxon>Vertebrata</taxon>
        <taxon>Euteleostomi</taxon>
        <taxon>Actinopterygii</taxon>
        <taxon>Neopterygii</taxon>
        <taxon>Teleostei</taxon>
        <taxon>Anguilliformes</taxon>
        <taxon>Anguillidae</taxon>
        <taxon>Anguilla</taxon>
    </lineage>
</organism>
<accession>A0A0E9VN97</accession>
<dbReference type="EMBL" id="GBXM01029045">
    <property type="protein sequence ID" value="JAH79532.1"/>
    <property type="molecule type" value="Transcribed_RNA"/>
</dbReference>
<reference evidence="1" key="1">
    <citation type="submission" date="2014-11" db="EMBL/GenBank/DDBJ databases">
        <authorList>
            <person name="Amaro Gonzalez C."/>
        </authorList>
    </citation>
    <scope>NUCLEOTIDE SEQUENCE</scope>
</reference>
<protein>
    <submittedName>
        <fullName evidence="1">Uncharacterized protein</fullName>
    </submittedName>
</protein>
<dbReference type="AlphaFoldDB" id="A0A0E9VN97"/>
<proteinExistence type="predicted"/>
<sequence length="18" mass="2078">MQYNRGRNIQPNGISTDN</sequence>
<name>A0A0E9VN97_ANGAN</name>
<reference evidence="1" key="2">
    <citation type="journal article" date="2015" name="Fish Shellfish Immunol.">
        <title>Early steps in the European eel (Anguilla anguilla)-Vibrio vulnificus interaction in the gills: Role of the RtxA13 toxin.</title>
        <authorList>
            <person name="Callol A."/>
            <person name="Pajuelo D."/>
            <person name="Ebbesson L."/>
            <person name="Teles M."/>
            <person name="MacKenzie S."/>
            <person name="Amaro C."/>
        </authorList>
    </citation>
    <scope>NUCLEOTIDE SEQUENCE</scope>
</reference>